<evidence type="ECO:0000313" key="2">
    <source>
        <dbReference type="EMBL" id="MCZ8548159.1"/>
    </source>
</evidence>
<dbReference type="RefSeq" id="WP_269908415.1">
    <property type="nucleotide sequence ID" value="NZ_JAPFQA010000022.1"/>
</dbReference>
<organism evidence="2 3">
    <name type="scientific">Mesorhizobium qingshengii</name>
    <dbReference type="NCBI Taxonomy" id="1165689"/>
    <lineage>
        <taxon>Bacteria</taxon>
        <taxon>Pseudomonadati</taxon>
        <taxon>Pseudomonadota</taxon>
        <taxon>Alphaproteobacteria</taxon>
        <taxon>Hyphomicrobiales</taxon>
        <taxon>Phyllobacteriaceae</taxon>
        <taxon>Mesorhizobium</taxon>
    </lineage>
</organism>
<sequence length="103" mass="12294">MQRRSDNADRDEEYKELISKCEAYELEIAEETRVRHFTYAELEENEQEVAKFKTWFAKIEKNDFYTAPLAQVAREWLTTCESIMDAYAHNVFAAQEENAFRKL</sequence>
<name>A0ABT4R2U3_9HYPH</name>
<keyword evidence="3" id="KW-1185">Reference proteome</keyword>
<feature type="domain" description="ChrB N-terminal" evidence="1">
    <location>
        <begin position="7"/>
        <end position="97"/>
    </location>
</feature>
<dbReference type="Proteomes" id="UP001152178">
    <property type="component" value="Unassembled WGS sequence"/>
</dbReference>
<protein>
    <recommendedName>
        <fullName evidence="1">ChrB N-terminal domain-containing protein</fullName>
    </recommendedName>
</protein>
<reference evidence="2" key="1">
    <citation type="submission" date="2022-11" db="EMBL/GenBank/DDBJ databases">
        <authorList>
            <person name="Coimbra C."/>
        </authorList>
    </citation>
    <scope>NUCLEOTIDE SEQUENCE</scope>
    <source>
        <strain evidence="2">Jales19</strain>
    </source>
</reference>
<dbReference type="InterPro" id="IPR046858">
    <property type="entry name" value="ChrB_N"/>
</dbReference>
<accession>A0ABT4R2U3</accession>
<comment type="caution">
    <text evidence="2">The sequence shown here is derived from an EMBL/GenBank/DDBJ whole genome shotgun (WGS) entry which is preliminary data.</text>
</comment>
<evidence type="ECO:0000259" key="1">
    <source>
        <dbReference type="Pfam" id="PF20229"/>
    </source>
</evidence>
<evidence type="ECO:0000313" key="3">
    <source>
        <dbReference type="Proteomes" id="UP001152178"/>
    </source>
</evidence>
<dbReference type="EMBL" id="JAPFQA010000022">
    <property type="protein sequence ID" value="MCZ8548159.1"/>
    <property type="molecule type" value="Genomic_DNA"/>
</dbReference>
<proteinExistence type="predicted"/>
<gene>
    <name evidence="2" type="ORF">OOJ09_28620</name>
</gene>
<dbReference type="Pfam" id="PF20229">
    <property type="entry name" value="ChrB_N"/>
    <property type="match status" value="1"/>
</dbReference>